<gene>
    <name evidence="3" type="ORF">CTAM01_15877</name>
</gene>
<sequence length="273" mass="31366">AQDWAETRRITWDFFSSLHDLNFKTIPDQAIRHGSSRRKLPRPSDKEWELLATWLRKLKGGNGFLDMTGIEAMTWNLASQDATFNIGELAVETHRFTLFMNGKVVNLYHRVIGQHRTASTRFTQTSLCTHNEKKISRFSDIILATLSAALPTLAILVLYFLQNMLHRIGLVVVVTMIFSFLFALLTRAKMAEIFAAAAAFGLWRWSTLVAWLLTTQSVYAHHLSPRTSIRLRVLEIEVIDSRKFILCLYSNESSISRMPLESLCDYLVFFYQA</sequence>
<feature type="transmembrane region" description="Helical" evidence="1">
    <location>
        <begin position="141"/>
        <end position="161"/>
    </location>
</feature>
<evidence type="ECO:0000256" key="1">
    <source>
        <dbReference type="SAM" id="Phobius"/>
    </source>
</evidence>
<proteinExistence type="predicted"/>
<feature type="transmembrane region" description="Helical" evidence="1">
    <location>
        <begin position="167"/>
        <end position="186"/>
    </location>
</feature>
<evidence type="ECO:0000313" key="4">
    <source>
        <dbReference type="Proteomes" id="UP001227543"/>
    </source>
</evidence>
<protein>
    <recommendedName>
        <fullName evidence="2">DUF6594 domain-containing protein</fullName>
    </recommendedName>
</protein>
<feature type="transmembrane region" description="Helical" evidence="1">
    <location>
        <begin position="193"/>
        <end position="213"/>
    </location>
</feature>
<accession>A0ABQ9QK59</accession>
<dbReference type="Pfam" id="PF20237">
    <property type="entry name" value="DUF6594"/>
    <property type="match status" value="1"/>
</dbReference>
<organism evidence="3 4">
    <name type="scientific">Colletotrichum tamarilloi</name>
    <dbReference type="NCBI Taxonomy" id="1209934"/>
    <lineage>
        <taxon>Eukaryota</taxon>
        <taxon>Fungi</taxon>
        <taxon>Dikarya</taxon>
        <taxon>Ascomycota</taxon>
        <taxon>Pezizomycotina</taxon>
        <taxon>Sordariomycetes</taxon>
        <taxon>Hypocreomycetidae</taxon>
        <taxon>Glomerellales</taxon>
        <taxon>Glomerellaceae</taxon>
        <taxon>Colletotrichum</taxon>
        <taxon>Colletotrichum acutatum species complex</taxon>
    </lineage>
</organism>
<reference evidence="3 4" key="1">
    <citation type="submission" date="2016-10" db="EMBL/GenBank/DDBJ databases">
        <title>The genome sequence of Colletotrichum fioriniae PJ7.</title>
        <authorList>
            <person name="Baroncelli R."/>
        </authorList>
    </citation>
    <scope>NUCLEOTIDE SEQUENCE [LARGE SCALE GENOMIC DNA]</scope>
    <source>
        <strain evidence="3 4">Tom-12</strain>
    </source>
</reference>
<keyword evidence="1" id="KW-0472">Membrane</keyword>
<feature type="non-terminal residue" evidence="3">
    <location>
        <position position="1"/>
    </location>
</feature>
<dbReference type="InterPro" id="IPR046529">
    <property type="entry name" value="DUF6594"/>
</dbReference>
<feature type="domain" description="DUF6594" evidence="2">
    <location>
        <begin position="37"/>
        <end position="201"/>
    </location>
</feature>
<dbReference type="EMBL" id="MLFU01000183">
    <property type="protein sequence ID" value="KAK1474520.1"/>
    <property type="molecule type" value="Genomic_DNA"/>
</dbReference>
<dbReference type="PANTHER" id="PTHR34502">
    <property type="entry name" value="DUF6594 DOMAIN-CONTAINING PROTEIN-RELATED"/>
    <property type="match status" value="1"/>
</dbReference>
<evidence type="ECO:0000259" key="2">
    <source>
        <dbReference type="Pfam" id="PF20237"/>
    </source>
</evidence>
<dbReference type="GeneID" id="85416109"/>
<dbReference type="PANTHER" id="PTHR34502:SF5">
    <property type="entry name" value="DUF6594 DOMAIN-CONTAINING PROTEIN"/>
    <property type="match status" value="1"/>
</dbReference>
<keyword evidence="1" id="KW-1133">Transmembrane helix</keyword>
<name>A0ABQ9QK59_9PEZI</name>
<comment type="caution">
    <text evidence="3">The sequence shown here is derived from an EMBL/GenBank/DDBJ whole genome shotgun (WGS) entry which is preliminary data.</text>
</comment>
<keyword evidence="4" id="KW-1185">Reference proteome</keyword>
<evidence type="ECO:0000313" key="3">
    <source>
        <dbReference type="EMBL" id="KAK1474520.1"/>
    </source>
</evidence>
<keyword evidence="1" id="KW-0812">Transmembrane</keyword>
<dbReference type="Proteomes" id="UP001227543">
    <property type="component" value="Unassembled WGS sequence"/>
</dbReference>
<dbReference type="RefSeq" id="XP_060373541.1">
    <property type="nucleotide sequence ID" value="XM_060531871.1"/>
</dbReference>